<gene>
    <name evidence="1" type="ordered locus">Cpin_5853</name>
</gene>
<proteinExistence type="predicted"/>
<evidence type="ECO:0000313" key="1">
    <source>
        <dbReference type="EMBL" id="ACU63272.1"/>
    </source>
</evidence>
<dbReference type="Proteomes" id="UP000002215">
    <property type="component" value="Chromosome"/>
</dbReference>
<protein>
    <submittedName>
        <fullName evidence="1">Uncharacterized protein</fullName>
    </submittedName>
</protein>
<organism evidence="1 2">
    <name type="scientific">Chitinophaga pinensis (strain ATCC 43595 / DSM 2588 / LMG 13176 / NBRC 15968 / NCIMB 11800 / UQM 2034)</name>
    <dbReference type="NCBI Taxonomy" id="485918"/>
    <lineage>
        <taxon>Bacteria</taxon>
        <taxon>Pseudomonadati</taxon>
        <taxon>Bacteroidota</taxon>
        <taxon>Chitinophagia</taxon>
        <taxon>Chitinophagales</taxon>
        <taxon>Chitinophagaceae</taxon>
        <taxon>Chitinophaga</taxon>
    </lineage>
</organism>
<sequence>MKSLIMLMIAGLSLPGGKVYAQHVIVRVGSPPVLLTPRPAVIVAPRPVIVRPAPVVIVRPRRVVCRRPVLLVR</sequence>
<dbReference type="AlphaFoldDB" id="A0A979G9S2"/>
<evidence type="ECO:0000313" key="2">
    <source>
        <dbReference type="Proteomes" id="UP000002215"/>
    </source>
</evidence>
<dbReference type="RefSeq" id="WP_012793439.1">
    <property type="nucleotide sequence ID" value="NC_013132.1"/>
</dbReference>
<name>A0A979G9S2_CHIPD</name>
<accession>A0A979G9S2</accession>
<reference evidence="1 2" key="2">
    <citation type="journal article" date="2010" name="Stand. Genomic Sci.">
        <title>Complete genome sequence of Chitinophaga pinensis type strain (UQM 2034).</title>
        <authorList>
            <person name="Glavina Del Rio T."/>
            <person name="Abt B."/>
            <person name="Spring S."/>
            <person name="Lapidus A."/>
            <person name="Nolan M."/>
            <person name="Tice H."/>
            <person name="Copeland A."/>
            <person name="Cheng J.F."/>
            <person name="Chen F."/>
            <person name="Bruce D."/>
            <person name="Goodwin L."/>
            <person name="Pitluck S."/>
            <person name="Ivanova N."/>
            <person name="Mavromatis K."/>
            <person name="Mikhailova N."/>
            <person name="Pati A."/>
            <person name="Chen A."/>
            <person name="Palaniappan K."/>
            <person name="Land M."/>
            <person name="Hauser L."/>
            <person name="Chang Y.J."/>
            <person name="Jeffries C.D."/>
            <person name="Chain P."/>
            <person name="Saunders E."/>
            <person name="Detter J.C."/>
            <person name="Brettin T."/>
            <person name="Rohde M."/>
            <person name="Goker M."/>
            <person name="Bristow J."/>
            <person name="Eisen J.A."/>
            <person name="Markowitz V."/>
            <person name="Hugenholtz P."/>
            <person name="Kyrpides N.C."/>
            <person name="Klenk H.P."/>
            <person name="Lucas S."/>
        </authorList>
    </citation>
    <scope>NUCLEOTIDE SEQUENCE [LARGE SCALE GENOMIC DNA]</scope>
    <source>
        <strain evidence="2">ATCC 43595 / DSM 2588 / LMG 13176 / NBRC 15968 / NCIMB 11800 / UQM 2034</strain>
    </source>
</reference>
<dbReference type="KEGG" id="cpi:Cpin_5853"/>
<dbReference type="EMBL" id="CP001699">
    <property type="protein sequence ID" value="ACU63272.1"/>
    <property type="molecule type" value="Genomic_DNA"/>
</dbReference>
<reference evidence="2" key="1">
    <citation type="submission" date="2009-08" db="EMBL/GenBank/DDBJ databases">
        <title>The complete genome of Chitinophaga pinensis DSM 2588.</title>
        <authorList>
            <consortium name="US DOE Joint Genome Institute (JGI-PGF)"/>
            <person name="Lucas S."/>
            <person name="Copeland A."/>
            <person name="Lapidus A."/>
            <person name="Glavina del Rio T."/>
            <person name="Dalin E."/>
            <person name="Tice H."/>
            <person name="Bruce D."/>
            <person name="Goodwin L."/>
            <person name="Pitluck S."/>
            <person name="Kyrpides N."/>
            <person name="Mavromatis K."/>
            <person name="Ivanova N."/>
            <person name="Mikhailova N."/>
            <person name="Sims D."/>
            <person name="Meinche L."/>
            <person name="Brettin T."/>
            <person name="Detter J.C."/>
            <person name="Han C."/>
            <person name="Larimer F."/>
            <person name="Land M."/>
            <person name="Hauser L."/>
            <person name="Markowitz V."/>
            <person name="Cheng J.-F."/>
            <person name="Hugenholtz P."/>
            <person name="Woyke T."/>
            <person name="Wu D."/>
            <person name="Spring S."/>
            <person name="Klenk H.-P."/>
            <person name="Eisen J.A."/>
        </authorList>
    </citation>
    <scope>NUCLEOTIDE SEQUENCE [LARGE SCALE GENOMIC DNA]</scope>
    <source>
        <strain evidence="2">ATCC 43595 / DSM 2588 / LMG 13176 / NBRC 15968 / NCIMB 11800 / UQM 2034</strain>
    </source>
</reference>